<dbReference type="SUPFAM" id="SSF88874">
    <property type="entry name" value="Receptor-binding domain of short tail fibre protein gp12"/>
    <property type="match status" value="1"/>
</dbReference>
<feature type="signal peptide" evidence="1">
    <location>
        <begin position="1"/>
        <end position="22"/>
    </location>
</feature>
<reference evidence="4" key="1">
    <citation type="submission" date="2019-01" db="EMBL/GenBank/DDBJ databases">
        <title>Cytophagaceae bacterium strain CAR-16.</title>
        <authorList>
            <person name="Chen W.-M."/>
        </authorList>
    </citation>
    <scope>NUCLEOTIDE SEQUENCE [LARGE SCALE GENOMIC DNA]</scope>
    <source>
        <strain evidence="4">LLJ-11</strain>
    </source>
</reference>
<sequence>MKKITFCLVLLFSCLTATKSFAQDGYIGEIRMVGFTFEPRGWAFCDGRILSIASNTALFSILGTTYGGNGTTTFALPDLRGRAPIHVGASQGPGLSPVSLGQMSGQEIVTLTPQNVPSHTHAINATTADGTSGNPESNIPANTKLLDKEYSDAAANTTMSPAMVQPAGNNTPFNNMQPYLGMNYVICLQGIYPPRN</sequence>
<evidence type="ECO:0000313" key="4">
    <source>
        <dbReference type="Proteomes" id="UP000290283"/>
    </source>
</evidence>
<dbReference type="Pfam" id="PF07484">
    <property type="entry name" value="Collar"/>
    <property type="match status" value="1"/>
</dbReference>
<name>A0A4Q1K6I8_9FLAO</name>
<gene>
    <name evidence="3" type="ORF">EQG63_04935</name>
</gene>
<accession>A0A4Q1K6I8</accession>
<dbReference type="Proteomes" id="UP000290283">
    <property type="component" value="Unassembled WGS sequence"/>
</dbReference>
<comment type="caution">
    <text evidence="3">The sequence shown here is derived from an EMBL/GenBank/DDBJ whole genome shotgun (WGS) entry which is preliminary data.</text>
</comment>
<proteinExistence type="predicted"/>
<feature type="domain" description="Phage tail collar" evidence="2">
    <location>
        <begin position="28"/>
        <end position="84"/>
    </location>
</feature>
<dbReference type="AlphaFoldDB" id="A0A4Q1K6I8"/>
<evidence type="ECO:0000313" key="3">
    <source>
        <dbReference type="EMBL" id="RXR21287.1"/>
    </source>
</evidence>
<protein>
    <submittedName>
        <fullName evidence="3">Phage tail protein</fullName>
    </submittedName>
</protein>
<keyword evidence="1" id="KW-0732">Signal</keyword>
<feature type="chain" id="PRO_5020359081" evidence="1">
    <location>
        <begin position="23"/>
        <end position="196"/>
    </location>
</feature>
<organism evidence="3 4">
    <name type="scientific">Flavobacterium amnicola</name>
    <dbReference type="NCBI Taxonomy" id="2506422"/>
    <lineage>
        <taxon>Bacteria</taxon>
        <taxon>Pseudomonadati</taxon>
        <taxon>Bacteroidota</taxon>
        <taxon>Flavobacteriia</taxon>
        <taxon>Flavobacteriales</taxon>
        <taxon>Flavobacteriaceae</taxon>
        <taxon>Flavobacterium</taxon>
    </lineage>
</organism>
<evidence type="ECO:0000256" key="1">
    <source>
        <dbReference type="SAM" id="SignalP"/>
    </source>
</evidence>
<evidence type="ECO:0000259" key="2">
    <source>
        <dbReference type="Pfam" id="PF07484"/>
    </source>
</evidence>
<dbReference type="EMBL" id="SBKO01000001">
    <property type="protein sequence ID" value="RXR21287.1"/>
    <property type="molecule type" value="Genomic_DNA"/>
</dbReference>
<dbReference type="InterPro" id="IPR037053">
    <property type="entry name" value="Phage_tail_collar_dom_sf"/>
</dbReference>
<keyword evidence="4" id="KW-1185">Reference proteome</keyword>
<dbReference type="RefSeq" id="WP_129435017.1">
    <property type="nucleotide sequence ID" value="NZ_SBKO01000001.1"/>
</dbReference>
<dbReference type="Gene3D" id="3.90.1340.10">
    <property type="entry name" value="Phage tail collar domain"/>
    <property type="match status" value="1"/>
</dbReference>
<dbReference type="OrthoDB" id="9810174at2"/>
<dbReference type="InterPro" id="IPR011083">
    <property type="entry name" value="Phage_tail_collar_dom"/>
</dbReference>